<dbReference type="Proteomes" id="UP001589576">
    <property type="component" value="Unassembled WGS sequence"/>
</dbReference>
<protein>
    <recommendedName>
        <fullName evidence="4">O-antigen ligase domain-containing protein</fullName>
    </recommendedName>
</protein>
<feature type="transmembrane region" description="Helical" evidence="1">
    <location>
        <begin position="9"/>
        <end position="25"/>
    </location>
</feature>
<accession>A0ABV5GFR8</accession>
<sequence>MATIIKKSVIYQLLFAICIYVPYLNNYELTFAIWSLTAFFTIQKVYTIGIIKQLLCFVLIIALAIAVFFFKNHQLYFVIRDITYLIKPFIGLLIGYQLCKKFPLLAFKTIVFIGFFIAIIHLFLIFNAVIFYKATTVNDIRFYGGYFSDFEVYALIVVLFHEKFQLNLSRQKAILYAIVIGFSAFMYLARTNFIQFIILFLALKGYFEVNKRSITVVVSVLILTGIGYTVIYNMNPKRNGEGIEALLYKIKIAPIEPFKTKINRDDWKDFNDNYRSYENIMTVRQVSREGLFSTFFGQGLGAQVDLKQEVWLGDMNLRYISILHNGFMTIFLKTGLLGLFVYFISIYLLFKKTKSNFPIVNQINLLFVGTGVFLIFSNWVFMGVYNLSDNKSILIGFLFCLREFYMKSDNENLLNESNKAE</sequence>
<evidence type="ECO:0000256" key="1">
    <source>
        <dbReference type="SAM" id="Phobius"/>
    </source>
</evidence>
<feature type="transmembrane region" description="Helical" evidence="1">
    <location>
        <begin position="362"/>
        <end position="385"/>
    </location>
</feature>
<gene>
    <name evidence="2" type="ORF">ACFFUU_08375</name>
</gene>
<feature type="transmembrane region" description="Helical" evidence="1">
    <location>
        <begin position="330"/>
        <end position="350"/>
    </location>
</feature>
<comment type="caution">
    <text evidence="2">The sequence shown here is derived from an EMBL/GenBank/DDBJ whole genome shotgun (WGS) entry which is preliminary data.</text>
</comment>
<reference evidence="2 3" key="1">
    <citation type="submission" date="2024-09" db="EMBL/GenBank/DDBJ databases">
        <authorList>
            <person name="Sun Q."/>
            <person name="Mori K."/>
        </authorList>
    </citation>
    <scope>NUCLEOTIDE SEQUENCE [LARGE SCALE GENOMIC DNA]</scope>
    <source>
        <strain evidence="2 3">CECT 8460</strain>
    </source>
</reference>
<evidence type="ECO:0008006" key="4">
    <source>
        <dbReference type="Google" id="ProtNLM"/>
    </source>
</evidence>
<dbReference type="EMBL" id="JBHMFB010000016">
    <property type="protein sequence ID" value="MFB9089612.1"/>
    <property type="molecule type" value="Genomic_DNA"/>
</dbReference>
<organism evidence="2 3">
    <name type="scientific">Flavobacterium paronense</name>
    <dbReference type="NCBI Taxonomy" id="1392775"/>
    <lineage>
        <taxon>Bacteria</taxon>
        <taxon>Pseudomonadati</taxon>
        <taxon>Bacteroidota</taxon>
        <taxon>Flavobacteriia</taxon>
        <taxon>Flavobacteriales</taxon>
        <taxon>Flavobacteriaceae</taxon>
        <taxon>Flavobacterium</taxon>
    </lineage>
</organism>
<feature type="transmembrane region" description="Helical" evidence="1">
    <location>
        <begin position="82"/>
        <end position="99"/>
    </location>
</feature>
<keyword evidence="3" id="KW-1185">Reference proteome</keyword>
<feature type="transmembrane region" description="Helical" evidence="1">
    <location>
        <begin position="173"/>
        <end position="202"/>
    </location>
</feature>
<keyword evidence="1" id="KW-0812">Transmembrane</keyword>
<keyword evidence="1" id="KW-1133">Transmembrane helix</keyword>
<evidence type="ECO:0000313" key="3">
    <source>
        <dbReference type="Proteomes" id="UP001589576"/>
    </source>
</evidence>
<proteinExistence type="predicted"/>
<feature type="transmembrane region" description="Helical" evidence="1">
    <location>
        <begin position="111"/>
        <end position="134"/>
    </location>
</feature>
<feature type="transmembrane region" description="Helical" evidence="1">
    <location>
        <begin position="54"/>
        <end position="70"/>
    </location>
</feature>
<name>A0ABV5GFR8_9FLAO</name>
<feature type="transmembrane region" description="Helical" evidence="1">
    <location>
        <begin position="214"/>
        <end position="232"/>
    </location>
</feature>
<dbReference type="RefSeq" id="WP_379691726.1">
    <property type="nucleotide sequence ID" value="NZ_JBHMFB010000016.1"/>
</dbReference>
<evidence type="ECO:0000313" key="2">
    <source>
        <dbReference type="EMBL" id="MFB9089612.1"/>
    </source>
</evidence>
<keyword evidence="1" id="KW-0472">Membrane</keyword>